<dbReference type="InterPro" id="IPR011032">
    <property type="entry name" value="GroES-like_sf"/>
</dbReference>
<dbReference type="Gene3D" id="3.40.50.720">
    <property type="entry name" value="NAD(P)-binding Rossmann-like Domain"/>
    <property type="match status" value="1"/>
</dbReference>
<comment type="cofactor">
    <cofactor evidence="1">
        <name>Zn(2+)</name>
        <dbReference type="ChEBI" id="CHEBI:29105"/>
    </cofactor>
</comment>
<keyword evidence="5" id="KW-0560">Oxidoreductase</keyword>
<sequence length="374" mass="39558">MADTALPDDMRAQVLEAFDNPYVLRILPLPELSSDDDLLIKVDAASYCHTDAVLAAGQMRPNPLAFPHVGSHEFAGTVVSLPSSPSATAKQYCIGDRVGVPGRAFHPCGLCFECLDTSRDESDHKGYSVYCSNAENNGISKNGGFGEYAVVDARQVASLPDAISAVDAAPLMCAGVTIFGALKRCKLRKGQRVGIIGAGGGLGHLGLQFASAMGLRTIGVDAADGPLQLAKSLGTDALIVDARYEDANTIVEGLGKEDGKTDRLDMGLDAVIILPEGQAGFDFGMSLLRNHGTCVVVSFPEKGFNVSARDLVFRDIKVIGSLVGSNATLREMLDFAAEHKVRAVIKTYPLAELNALVDEYHRGSGGKLVIDMSM</sequence>
<gene>
    <name evidence="8" type="ORF">LTR36_003477</name>
</gene>
<dbReference type="InterPro" id="IPR036291">
    <property type="entry name" value="NAD(P)-bd_dom_sf"/>
</dbReference>
<evidence type="ECO:0000256" key="1">
    <source>
        <dbReference type="ARBA" id="ARBA00001947"/>
    </source>
</evidence>
<dbReference type="Proteomes" id="UP001324427">
    <property type="component" value="Unassembled WGS sequence"/>
</dbReference>
<dbReference type="InterPro" id="IPR013149">
    <property type="entry name" value="ADH-like_C"/>
</dbReference>
<dbReference type="GO" id="GO:0005737">
    <property type="term" value="C:cytoplasm"/>
    <property type="evidence" value="ECO:0007669"/>
    <property type="project" value="TreeGrafter"/>
</dbReference>
<dbReference type="InterPro" id="IPR013154">
    <property type="entry name" value="ADH-like_N"/>
</dbReference>
<keyword evidence="6" id="KW-0520">NAD</keyword>
<protein>
    <recommendedName>
        <fullName evidence="7">Enoyl reductase (ER) domain-containing protein</fullName>
    </recommendedName>
</protein>
<evidence type="ECO:0000256" key="5">
    <source>
        <dbReference type="ARBA" id="ARBA00023002"/>
    </source>
</evidence>
<proteinExistence type="inferred from homology"/>
<dbReference type="CDD" id="cd08297">
    <property type="entry name" value="CAD3"/>
    <property type="match status" value="1"/>
</dbReference>
<dbReference type="InterPro" id="IPR020843">
    <property type="entry name" value="ER"/>
</dbReference>
<feature type="domain" description="Enoyl reductase (ER)" evidence="7">
    <location>
        <begin position="16"/>
        <end position="370"/>
    </location>
</feature>
<reference evidence="8 9" key="1">
    <citation type="submission" date="2021-11" db="EMBL/GenBank/DDBJ databases">
        <title>Black yeast isolated from Biological Soil Crust.</title>
        <authorList>
            <person name="Kurbessoian T."/>
        </authorList>
    </citation>
    <scope>NUCLEOTIDE SEQUENCE [LARGE SCALE GENOMIC DNA]</scope>
    <source>
        <strain evidence="8 9">CCFEE 5522</strain>
    </source>
</reference>
<keyword evidence="3" id="KW-0479">Metal-binding</keyword>
<dbReference type="FunFam" id="3.40.50.720:FF:000039">
    <property type="entry name" value="Alcohol dehydrogenase AdhP"/>
    <property type="match status" value="1"/>
</dbReference>
<name>A0AAV9JJC2_9PEZI</name>
<dbReference type="SUPFAM" id="SSF50129">
    <property type="entry name" value="GroES-like"/>
    <property type="match status" value="1"/>
</dbReference>
<accession>A0AAV9JJC2</accession>
<keyword evidence="9" id="KW-1185">Reference proteome</keyword>
<evidence type="ECO:0000256" key="3">
    <source>
        <dbReference type="ARBA" id="ARBA00022723"/>
    </source>
</evidence>
<dbReference type="Gene3D" id="3.90.180.10">
    <property type="entry name" value="Medium-chain alcohol dehydrogenases, catalytic domain"/>
    <property type="match status" value="1"/>
</dbReference>
<evidence type="ECO:0000256" key="4">
    <source>
        <dbReference type="ARBA" id="ARBA00022833"/>
    </source>
</evidence>
<dbReference type="SMART" id="SM00829">
    <property type="entry name" value="PKS_ER"/>
    <property type="match status" value="1"/>
</dbReference>
<keyword evidence="4" id="KW-0862">Zinc</keyword>
<dbReference type="PANTHER" id="PTHR42940">
    <property type="entry name" value="ALCOHOL DEHYDROGENASE 1-RELATED"/>
    <property type="match status" value="1"/>
</dbReference>
<evidence type="ECO:0000256" key="2">
    <source>
        <dbReference type="ARBA" id="ARBA00008072"/>
    </source>
</evidence>
<evidence type="ECO:0000256" key="6">
    <source>
        <dbReference type="ARBA" id="ARBA00023027"/>
    </source>
</evidence>
<dbReference type="AlphaFoldDB" id="A0AAV9JJC2"/>
<dbReference type="GO" id="GO:0046872">
    <property type="term" value="F:metal ion binding"/>
    <property type="evidence" value="ECO:0007669"/>
    <property type="project" value="UniProtKB-KW"/>
</dbReference>
<evidence type="ECO:0000313" key="9">
    <source>
        <dbReference type="Proteomes" id="UP001324427"/>
    </source>
</evidence>
<comment type="similarity">
    <text evidence="2">Belongs to the zinc-containing alcohol dehydrogenase family.</text>
</comment>
<evidence type="ECO:0000313" key="8">
    <source>
        <dbReference type="EMBL" id="KAK4545297.1"/>
    </source>
</evidence>
<dbReference type="PANTHER" id="PTHR42940:SF8">
    <property type="entry name" value="VACUOLAR PROTEIN SORTING-ASSOCIATED PROTEIN 11"/>
    <property type="match status" value="1"/>
</dbReference>
<dbReference type="GO" id="GO:0004022">
    <property type="term" value="F:alcohol dehydrogenase (NAD+) activity"/>
    <property type="evidence" value="ECO:0007669"/>
    <property type="project" value="TreeGrafter"/>
</dbReference>
<comment type="caution">
    <text evidence="8">The sequence shown here is derived from an EMBL/GenBank/DDBJ whole genome shotgun (WGS) entry which is preliminary data.</text>
</comment>
<dbReference type="SUPFAM" id="SSF51735">
    <property type="entry name" value="NAD(P)-binding Rossmann-fold domains"/>
    <property type="match status" value="1"/>
</dbReference>
<dbReference type="Pfam" id="PF08240">
    <property type="entry name" value="ADH_N"/>
    <property type="match status" value="1"/>
</dbReference>
<evidence type="ECO:0000259" key="7">
    <source>
        <dbReference type="SMART" id="SM00829"/>
    </source>
</evidence>
<organism evidence="8 9">
    <name type="scientific">Oleoguttula mirabilis</name>
    <dbReference type="NCBI Taxonomy" id="1507867"/>
    <lineage>
        <taxon>Eukaryota</taxon>
        <taxon>Fungi</taxon>
        <taxon>Dikarya</taxon>
        <taxon>Ascomycota</taxon>
        <taxon>Pezizomycotina</taxon>
        <taxon>Dothideomycetes</taxon>
        <taxon>Dothideomycetidae</taxon>
        <taxon>Mycosphaerellales</taxon>
        <taxon>Teratosphaeriaceae</taxon>
        <taxon>Oleoguttula</taxon>
    </lineage>
</organism>
<dbReference type="Pfam" id="PF00107">
    <property type="entry name" value="ADH_zinc_N"/>
    <property type="match status" value="1"/>
</dbReference>
<dbReference type="EMBL" id="JAVFHQ010000020">
    <property type="protein sequence ID" value="KAK4545297.1"/>
    <property type="molecule type" value="Genomic_DNA"/>
</dbReference>